<organism evidence="1 2">
    <name type="scientific">Leptomonas pyrrhocoris</name>
    <name type="common">Firebug parasite</name>
    <dbReference type="NCBI Taxonomy" id="157538"/>
    <lineage>
        <taxon>Eukaryota</taxon>
        <taxon>Discoba</taxon>
        <taxon>Euglenozoa</taxon>
        <taxon>Kinetoplastea</taxon>
        <taxon>Metakinetoplastina</taxon>
        <taxon>Trypanosomatida</taxon>
        <taxon>Trypanosomatidae</taxon>
        <taxon>Leishmaniinae</taxon>
        <taxon>Leptomonas</taxon>
    </lineage>
</organism>
<comment type="caution">
    <text evidence="1">The sequence shown here is derived from an EMBL/GenBank/DDBJ whole genome shotgun (WGS) entry which is preliminary data.</text>
</comment>
<dbReference type="OrthoDB" id="6221744at2759"/>
<protein>
    <recommendedName>
        <fullName evidence="3">Transcription and mRNA export factor ENY2</fullName>
    </recommendedName>
</protein>
<dbReference type="Proteomes" id="UP000037923">
    <property type="component" value="Unassembled WGS sequence"/>
</dbReference>
<dbReference type="VEuPathDB" id="TriTrypDB:LpyrH10_03_1470"/>
<dbReference type="Gene3D" id="1.10.246.140">
    <property type="match status" value="1"/>
</dbReference>
<keyword evidence="2" id="KW-1185">Reference proteome</keyword>
<dbReference type="GO" id="GO:0006406">
    <property type="term" value="P:mRNA export from nucleus"/>
    <property type="evidence" value="ECO:0007669"/>
    <property type="project" value="InterPro"/>
</dbReference>
<dbReference type="OMA" id="HVAYEAM"/>
<dbReference type="GO" id="GO:0005643">
    <property type="term" value="C:nuclear pore"/>
    <property type="evidence" value="ECO:0007669"/>
    <property type="project" value="InterPro"/>
</dbReference>
<dbReference type="RefSeq" id="XP_015662203.1">
    <property type="nucleotide sequence ID" value="XM_015798725.1"/>
</dbReference>
<dbReference type="GO" id="GO:0000124">
    <property type="term" value="C:SAGA complex"/>
    <property type="evidence" value="ECO:0007669"/>
    <property type="project" value="InterPro"/>
</dbReference>
<dbReference type="InterPro" id="IPR038212">
    <property type="entry name" value="TF_EnY2_sf"/>
</dbReference>
<gene>
    <name evidence="1" type="ORF">ABB37_01996</name>
</gene>
<dbReference type="GeneID" id="26902291"/>
<accession>A0A0N1J567</accession>
<evidence type="ECO:0000313" key="1">
    <source>
        <dbReference type="EMBL" id="KPA83764.1"/>
    </source>
</evidence>
<proteinExistence type="predicted"/>
<dbReference type="EMBL" id="LGTL01000003">
    <property type="protein sequence ID" value="KPA83764.1"/>
    <property type="molecule type" value="Genomic_DNA"/>
</dbReference>
<dbReference type="Pfam" id="PF10163">
    <property type="entry name" value="EnY2"/>
    <property type="match status" value="1"/>
</dbReference>
<sequence length="97" mass="10468">MNSAASSGHVAYEAMTNAQKAELSAYLRNQLTEDSNGPQWTSHMRLLIKETLARRAESGESVDAGDIVAEVLPVVRAAIPGDVREGLFRIVATQLNT</sequence>
<reference evidence="1 2" key="1">
    <citation type="submission" date="2015-07" db="EMBL/GenBank/DDBJ databases">
        <title>High-quality genome of monoxenous trypanosomatid Leptomonas pyrrhocoris.</title>
        <authorList>
            <person name="Flegontov P."/>
            <person name="Butenko A."/>
            <person name="Firsov S."/>
            <person name="Vlcek C."/>
            <person name="Logacheva M.D."/>
            <person name="Field M."/>
            <person name="Filatov D."/>
            <person name="Flegontova O."/>
            <person name="Gerasimov E."/>
            <person name="Jackson A.P."/>
            <person name="Kelly S."/>
            <person name="Opperdoes F."/>
            <person name="O'Reilly A."/>
            <person name="Votypka J."/>
            <person name="Yurchenko V."/>
            <person name="Lukes J."/>
        </authorList>
    </citation>
    <scope>NUCLEOTIDE SEQUENCE [LARGE SCALE GENOMIC DNA]</scope>
    <source>
        <strain evidence="1">H10</strain>
    </source>
</reference>
<dbReference type="AlphaFoldDB" id="A0A0N1J567"/>
<evidence type="ECO:0000313" key="2">
    <source>
        <dbReference type="Proteomes" id="UP000037923"/>
    </source>
</evidence>
<dbReference type="GO" id="GO:0003713">
    <property type="term" value="F:transcription coactivator activity"/>
    <property type="evidence" value="ECO:0007669"/>
    <property type="project" value="InterPro"/>
</dbReference>
<dbReference type="InterPro" id="IPR018783">
    <property type="entry name" value="TF_ENY2"/>
</dbReference>
<name>A0A0N1J567_LEPPY</name>
<evidence type="ECO:0008006" key="3">
    <source>
        <dbReference type="Google" id="ProtNLM"/>
    </source>
</evidence>